<dbReference type="FunFam" id="2.40.10.10:FF:000068">
    <property type="entry name" value="transmembrane protease serine 2"/>
    <property type="match status" value="1"/>
</dbReference>
<evidence type="ECO:0000256" key="3">
    <source>
        <dbReference type="ARBA" id="ARBA00022729"/>
    </source>
</evidence>
<evidence type="ECO:0000256" key="6">
    <source>
        <dbReference type="ARBA" id="ARBA00024195"/>
    </source>
</evidence>
<dbReference type="InterPro" id="IPR051487">
    <property type="entry name" value="Ser/Thr_Proteases_Immune/Dev"/>
</dbReference>
<gene>
    <name evidence="7" type="ORF">OFUS_LOCUS4532</name>
</gene>
<evidence type="ECO:0000256" key="2">
    <source>
        <dbReference type="ARBA" id="ARBA00022525"/>
    </source>
</evidence>
<dbReference type="SUPFAM" id="SSF82895">
    <property type="entry name" value="TSP-1 type 1 repeat"/>
    <property type="match status" value="1"/>
</dbReference>
<name>A0A8J1TGR6_OWEFU</name>
<keyword evidence="2" id="KW-0964">Secreted</keyword>
<evidence type="ECO:0000256" key="4">
    <source>
        <dbReference type="ARBA" id="ARBA00023157"/>
    </source>
</evidence>
<dbReference type="PROSITE" id="PS50240">
    <property type="entry name" value="TRYPSIN_DOM"/>
    <property type="match status" value="1"/>
</dbReference>
<dbReference type="InterPro" id="IPR000884">
    <property type="entry name" value="TSP1_rpt"/>
</dbReference>
<protein>
    <submittedName>
        <fullName evidence="7">Uncharacterized protein</fullName>
    </submittedName>
</protein>
<dbReference type="SMART" id="SM00020">
    <property type="entry name" value="Tryp_SPc"/>
    <property type="match status" value="1"/>
</dbReference>
<dbReference type="InterPro" id="IPR009003">
    <property type="entry name" value="Peptidase_S1_PA"/>
</dbReference>
<dbReference type="Proteomes" id="UP000749559">
    <property type="component" value="Unassembled WGS sequence"/>
</dbReference>
<dbReference type="PRINTS" id="PR00722">
    <property type="entry name" value="CHYMOTRYPSIN"/>
</dbReference>
<accession>A0A8J1TGR6</accession>
<keyword evidence="8" id="KW-1185">Reference proteome</keyword>
<dbReference type="PROSITE" id="PS00134">
    <property type="entry name" value="TRYPSIN_HIS"/>
    <property type="match status" value="1"/>
</dbReference>
<keyword evidence="4" id="KW-1015">Disulfide bond</keyword>
<dbReference type="EMBL" id="CAIIXF020000002">
    <property type="protein sequence ID" value="CAH1777503.1"/>
    <property type="molecule type" value="Genomic_DNA"/>
</dbReference>
<comment type="subcellular location">
    <subcellularLocation>
        <location evidence="1">Secreted</location>
    </subcellularLocation>
</comment>
<dbReference type="CDD" id="cd00190">
    <property type="entry name" value="Tryp_SPc"/>
    <property type="match status" value="1"/>
</dbReference>
<dbReference type="Pfam" id="PF00089">
    <property type="entry name" value="Trypsin"/>
    <property type="match status" value="1"/>
</dbReference>
<evidence type="ECO:0000256" key="1">
    <source>
        <dbReference type="ARBA" id="ARBA00004613"/>
    </source>
</evidence>
<dbReference type="OrthoDB" id="6380398at2759"/>
<dbReference type="InterPro" id="IPR036383">
    <property type="entry name" value="TSP1_rpt_sf"/>
</dbReference>
<dbReference type="SMART" id="SM00209">
    <property type="entry name" value="TSP1"/>
    <property type="match status" value="1"/>
</dbReference>
<dbReference type="GO" id="GO:0005576">
    <property type="term" value="C:extracellular region"/>
    <property type="evidence" value="ECO:0007669"/>
    <property type="project" value="UniProtKB-SubCell"/>
</dbReference>
<evidence type="ECO:0000313" key="7">
    <source>
        <dbReference type="EMBL" id="CAH1777503.1"/>
    </source>
</evidence>
<evidence type="ECO:0000256" key="5">
    <source>
        <dbReference type="ARBA" id="ARBA00023180"/>
    </source>
</evidence>
<dbReference type="InterPro" id="IPR018114">
    <property type="entry name" value="TRYPSIN_HIS"/>
</dbReference>
<proteinExistence type="inferred from homology"/>
<dbReference type="GO" id="GO:0006508">
    <property type="term" value="P:proteolysis"/>
    <property type="evidence" value="ECO:0007669"/>
    <property type="project" value="InterPro"/>
</dbReference>
<dbReference type="InterPro" id="IPR006150">
    <property type="entry name" value="Cys_repeat_1"/>
</dbReference>
<dbReference type="Gene3D" id="2.40.10.10">
    <property type="entry name" value="Trypsin-like serine proteases"/>
    <property type="match status" value="1"/>
</dbReference>
<dbReference type="InterPro" id="IPR001254">
    <property type="entry name" value="Trypsin_dom"/>
</dbReference>
<dbReference type="SMART" id="SM00289">
    <property type="entry name" value="WR1"/>
    <property type="match status" value="2"/>
</dbReference>
<dbReference type="FunFam" id="2.40.10.10:FF:000054">
    <property type="entry name" value="Complement C1r subcomponent"/>
    <property type="match status" value="1"/>
</dbReference>
<dbReference type="SUPFAM" id="SSF50494">
    <property type="entry name" value="Trypsin-like serine proteases"/>
    <property type="match status" value="1"/>
</dbReference>
<keyword evidence="5" id="KW-0325">Glycoprotein</keyword>
<sequence>MSTLKILWFSICLMIEAITENESTCKYGAKYPNITCSKRSPSCPNTYVCKKKEKACCQYKIPKCDPLMDDKNVPYKCRGGGSIKCAKKSKDHFCYSSQANLYSICCRNVTCKDEAGKKHKYGFKPWRSPVDKCSKCTCLRNGQINCPKKNKCYICPKSVTGERTKLYRNDTYWKSNCERCTCISKNHIPCHGPCARGTQGKYSEFSPLAPSSGGCTRQGQIRQCYGAKGEDGSDCFSTTINFTTSQSHDHACSRAGEPITDSTPIIIGGTEVEPKYNWRWMVHLSSKCGGTILTPKHILTAAHCINSREMPLIIKTGKHNKTIDEPFQQVREVNITNIIIHEDYDRNTKNNDIAIITVDPPIVFNNVTQPILLPESKSSSPDKYCVAIGWGIASNESVFGFAKMVFQKSSEVLLEVTLREIKCKHSGVDEMTMFCAKMPQKDTCSGDSGGPFMCRDPITRLWTQYGITSWGPKFSCGIHGGVYTKLTNYIDWIAEKITLNGDWGEFSSYTQCTKSCGSGKRSKVRVCTNPEPIGSGTCVGEIGTKYKDEETGYISDVVTELCNTQSC</sequence>
<dbReference type="InterPro" id="IPR033116">
    <property type="entry name" value="TRYPSIN_SER"/>
</dbReference>
<comment type="similarity">
    <text evidence="6">Belongs to the peptidase S1 family. CLIP subfamily.</text>
</comment>
<organism evidence="7 8">
    <name type="scientific">Owenia fusiformis</name>
    <name type="common">Polychaete worm</name>
    <dbReference type="NCBI Taxonomy" id="6347"/>
    <lineage>
        <taxon>Eukaryota</taxon>
        <taxon>Metazoa</taxon>
        <taxon>Spiralia</taxon>
        <taxon>Lophotrochozoa</taxon>
        <taxon>Annelida</taxon>
        <taxon>Polychaeta</taxon>
        <taxon>Sedentaria</taxon>
        <taxon>Canalipalpata</taxon>
        <taxon>Sabellida</taxon>
        <taxon>Oweniida</taxon>
        <taxon>Oweniidae</taxon>
        <taxon>Owenia</taxon>
    </lineage>
</organism>
<dbReference type="AlphaFoldDB" id="A0A8J1TGR6"/>
<reference evidence="7" key="1">
    <citation type="submission" date="2022-03" db="EMBL/GenBank/DDBJ databases">
        <authorList>
            <person name="Martin C."/>
        </authorList>
    </citation>
    <scope>NUCLEOTIDE SEQUENCE</scope>
</reference>
<dbReference type="PROSITE" id="PS50092">
    <property type="entry name" value="TSP1"/>
    <property type="match status" value="1"/>
</dbReference>
<dbReference type="Gene3D" id="2.20.100.10">
    <property type="entry name" value="Thrombospondin type-1 (TSP1) repeat"/>
    <property type="match status" value="1"/>
</dbReference>
<dbReference type="PROSITE" id="PS00135">
    <property type="entry name" value="TRYPSIN_SER"/>
    <property type="match status" value="1"/>
</dbReference>
<keyword evidence="3" id="KW-0732">Signal</keyword>
<dbReference type="PANTHER" id="PTHR24256">
    <property type="entry name" value="TRYPTASE-RELATED"/>
    <property type="match status" value="1"/>
</dbReference>
<evidence type="ECO:0000313" key="8">
    <source>
        <dbReference type="Proteomes" id="UP000749559"/>
    </source>
</evidence>
<dbReference type="InterPro" id="IPR001314">
    <property type="entry name" value="Peptidase_S1A"/>
</dbReference>
<comment type="caution">
    <text evidence="7">The sequence shown here is derived from an EMBL/GenBank/DDBJ whole genome shotgun (WGS) entry which is preliminary data.</text>
</comment>
<dbReference type="GO" id="GO:0004252">
    <property type="term" value="F:serine-type endopeptidase activity"/>
    <property type="evidence" value="ECO:0007669"/>
    <property type="project" value="InterPro"/>
</dbReference>
<dbReference type="InterPro" id="IPR043504">
    <property type="entry name" value="Peptidase_S1_PA_chymotrypsin"/>
</dbReference>